<protein>
    <submittedName>
        <fullName evidence="2">Uncharacterized protein</fullName>
    </submittedName>
</protein>
<gene>
    <name evidence="2" type="ORF">B5V51_14515</name>
</gene>
<dbReference type="AlphaFoldDB" id="A0A2A4JQJ0"/>
<organism evidence="2">
    <name type="scientific">Heliothis virescens</name>
    <name type="common">Tobacco budworm moth</name>
    <dbReference type="NCBI Taxonomy" id="7102"/>
    <lineage>
        <taxon>Eukaryota</taxon>
        <taxon>Metazoa</taxon>
        <taxon>Ecdysozoa</taxon>
        <taxon>Arthropoda</taxon>
        <taxon>Hexapoda</taxon>
        <taxon>Insecta</taxon>
        <taxon>Pterygota</taxon>
        <taxon>Neoptera</taxon>
        <taxon>Endopterygota</taxon>
        <taxon>Lepidoptera</taxon>
        <taxon>Glossata</taxon>
        <taxon>Ditrysia</taxon>
        <taxon>Noctuoidea</taxon>
        <taxon>Noctuidae</taxon>
        <taxon>Heliothinae</taxon>
        <taxon>Heliothis</taxon>
    </lineage>
</organism>
<dbReference type="EMBL" id="NWSH01000884">
    <property type="protein sequence ID" value="PCG73713.1"/>
    <property type="molecule type" value="Genomic_DNA"/>
</dbReference>
<feature type="compositionally biased region" description="Low complexity" evidence="1">
    <location>
        <begin position="25"/>
        <end position="36"/>
    </location>
</feature>
<feature type="region of interest" description="Disordered" evidence="1">
    <location>
        <begin position="21"/>
        <end position="50"/>
    </location>
</feature>
<sequence length="108" mass="11576">MSVKFSNILFYLHRTQQSATENNAAEEAAQAAAQAAGLPGPSSTGVPPNPTLYGLPPEYYVRPAAFVTSPYPTFFPPIRVQPRGPVMRRPANTGPAVINTTSYGFPPQ</sequence>
<proteinExistence type="predicted"/>
<feature type="compositionally biased region" description="Polar residues" evidence="1">
    <location>
        <begin position="98"/>
        <end position="108"/>
    </location>
</feature>
<name>A0A2A4JQJ0_HELVI</name>
<comment type="caution">
    <text evidence="2">The sequence shown here is derived from an EMBL/GenBank/DDBJ whole genome shotgun (WGS) entry which is preliminary data.</text>
</comment>
<evidence type="ECO:0000256" key="1">
    <source>
        <dbReference type="SAM" id="MobiDB-lite"/>
    </source>
</evidence>
<feature type="region of interest" description="Disordered" evidence="1">
    <location>
        <begin position="85"/>
        <end position="108"/>
    </location>
</feature>
<reference evidence="2" key="1">
    <citation type="submission" date="2017-09" db="EMBL/GenBank/DDBJ databases">
        <title>Contemporary evolution of a Lepidopteran species, Heliothis virescens, in response to modern agricultural practices.</title>
        <authorList>
            <person name="Fritz M.L."/>
            <person name="Deyonke A.M."/>
            <person name="Papanicolaou A."/>
            <person name="Micinski S."/>
            <person name="Westbrook J."/>
            <person name="Gould F."/>
        </authorList>
    </citation>
    <scope>NUCLEOTIDE SEQUENCE [LARGE SCALE GENOMIC DNA]</scope>
    <source>
        <strain evidence="2">HvINT-</strain>
        <tissue evidence="2">Whole body</tissue>
    </source>
</reference>
<evidence type="ECO:0000313" key="2">
    <source>
        <dbReference type="EMBL" id="PCG73713.1"/>
    </source>
</evidence>
<accession>A0A2A4JQJ0</accession>